<gene>
    <name evidence="1" type="ordered locus">MTR_1g052610</name>
</gene>
<dbReference type="EMBL" id="CM001217">
    <property type="protein sequence ID" value="KEH41595.1"/>
    <property type="molecule type" value="Genomic_DNA"/>
</dbReference>
<reference evidence="2" key="3">
    <citation type="submission" date="2015-04" db="UniProtKB">
        <authorList>
            <consortium name="EnsemblPlants"/>
        </authorList>
    </citation>
    <scope>IDENTIFICATION</scope>
    <source>
        <strain evidence="2">cv. Jemalong A17</strain>
    </source>
</reference>
<sequence>MEILIVKFALVATTPNKPKVGNLSWKILQTRNNLDGLMIRQNQLKPGYRNLQRMQEIKSLFKGQDARIRRIQNYLNILPEQRDSDLRDIFMKGRKLQG</sequence>
<keyword evidence="3" id="KW-1185">Reference proteome</keyword>
<dbReference type="EnsemblPlants" id="KEH41595">
    <property type="protein sequence ID" value="KEH41595"/>
    <property type="gene ID" value="MTR_1g052610"/>
</dbReference>
<dbReference type="Proteomes" id="UP000002051">
    <property type="component" value="Unassembled WGS sequence"/>
</dbReference>
<reference evidence="1 3" key="1">
    <citation type="journal article" date="2011" name="Nature">
        <title>The Medicago genome provides insight into the evolution of rhizobial symbioses.</title>
        <authorList>
            <person name="Young N.D."/>
            <person name="Debelle F."/>
            <person name="Oldroyd G.E."/>
            <person name="Geurts R."/>
            <person name="Cannon S.B."/>
            <person name="Udvardi M.K."/>
            <person name="Benedito V.A."/>
            <person name="Mayer K.F."/>
            <person name="Gouzy J."/>
            <person name="Schoof H."/>
            <person name="Van de Peer Y."/>
            <person name="Proost S."/>
            <person name="Cook D.R."/>
            <person name="Meyers B.C."/>
            <person name="Spannagl M."/>
            <person name="Cheung F."/>
            <person name="De Mita S."/>
            <person name="Krishnakumar V."/>
            <person name="Gundlach H."/>
            <person name="Zhou S."/>
            <person name="Mudge J."/>
            <person name="Bharti A.K."/>
            <person name="Murray J.D."/>
            <person name="Naoumkina M.A."/>
            <person name="Rosen B."/>
            <person name="Silverstein K.A."/>
            <person name="Tang H."/>
            <person name="Rombauts S."/>
            <person name="Zhao P.X."/>
            <person name="Zhou P."/>
            <person name="Barbe V."/>
            <person name="Bardou P."/>
            <person name="Bechner M."/>
            <person name="Bellec A."/>
            <person name="Berger A."/>
            <person name="Berges H."/>
            <person name="Bidwell S."/>
            <person name="Bisseling T."/>
            <person name="Choisne N."/>
            <person name="Couloux A."/>
            <person name="Denny R."/>
            <person name="Deshpande S."/>
            <person name="Dai X."/>
            <person name="Doyle J.J."/>
            <person name="Dudez A.M."/>
            <person name="Farmer A.D."/>
            <person name="Fouteau S."/>
            <person name="Franken C."/>
            <person name="Gibelin C."/>
            <person name="Gish J."/>
            <person name="Goldstein S."/>
            <person name="Gonzalez A.J."/>
            <person name="Green P.J."/>
            <person name="Hallab A."/>
            <person name="Hartog M."/>
            <person name="Hua A."/>
            <person name="Humphray S.J."/>
            <person name="Jeong D.H."/>
            <person name="Jing Y."/>
            <person name="Jocker A."/>
            <person name="Kenton S.M."/>
            <person name="Kim D.J."/>
            <person name="Klee K."/>
            <person name="Lai H."/>
            <person name="Lang C."/>
            <person name="Lin S."/>
            <person name="Macmil S.L."/>
            <person name="Magdelenat G."/>
            <person name="Matthews L."/>
            <person name="McCorrison J."/>
            <person name="Monaghan E.L."/>
            <person name="Mun J.H."/>
            <person name="Najar F.Z."/>
            <person name="Nicholson C."/>
            <person name="Noirot C."/>
            <person name="O'Bleness M."/>
            <person name="Paule C.R."/>
            <person name="Poulain J."/>
            <person name="Prion F."/>
            <person name="Qin B."/>
            <person name="Qu C."/>
            <person name="Retzel E.F."/>
            <person name="Riddle C."/>
            <person name="Sallet E."/>
            <person name="Samain S."/>
            <person name="Samson N."/>
            <person name="Sanders I."/>
            <person name="Saurat O."/>
            <person name="Scarpelli C."/>
            <person name="Schiex T."/>
            <person name="Segurens B."/>
            <person name="Severin A.J."/>
            <person name="Sherrier D.J."/>
            <person name="Shi R."/>
            <person name="Sims S."/>
            <person name="Singer S.R."/>
            <person name="Sinharoy S."/>
            <person name="Sterck L."/>
            <person name="Viollet A."/>
            <person name="Wang B.B."/>
            <person name="Wang K."/>
            <person name="Wang M."/>
            <person name="Wang X."/>
            <person name="Warfsmann J."/>
            <person name="Weissenbach J."/>
            <person name="White D.D."/>
            <person name="White J.D."/>
            <person name="Wiley G.B."/>
            <person name="Wincker P."/>
            <person name="Xing Y."/>
            <person name="Yang L."/>
            <person name="Yao Z."/>
            <person name="Ying F."/>
            <person name="Zhai J."/>
            <person name="Zhou L."/>
            <person name="Zuber A."/>
            <person name="Denarie J."/>
            <person name="Dixon R.A."/>
            <person name="May G.D."/>
            <person name="Schwartz D.C."/>
            <person name="Rogers J."/>
            <person name="Quetier F."/>
            <person name="Town C.D."/>
            <person name="Roe B.A."/>
        </authorList>
    </citation>
    <scope>NUCLEOTIDE SEQUENCE [LARGE SCALE GENOMIC DNA]</scope>
    <source>
        <strain evidence="1">A17</strain>
        <strain evidence="2 3">cv. Jemalong A17</strain>
    </source>
</reference>
<dbReference type="AlphaFoldDB" id="A0A072VTZ5"/>
<name>A0A072VTZ5_MEDTR</name>
<evidence type="ECO:0000313" key="2">
    <source>
        <dbReference type="EnsemblPlants" id="KEH41595"/>
    </source>
</evidence>
<protein>
    <submittedName>
        <fullName evidence="1 2">Uncharacterized protein</fullName>
    </submittedName>
</protein>
<evidence type="ECO:0000313" key="3">
    <source>
        <dbReference type="Proteomes" id="UP000002051"/>
    </source>
</evidence>
<evidence type="ECO:0000313" key="1">
    <source>
        <dbReference type="EMBL" id="KEH41595.1"/>
    </source>
</evidence>
<dbReference type="HOGENOM" id="CLU_2336778_0_0_1"/>
<organism evidence="1 3">
    <name type="scientific">Medicago truncatula</name>
    <name type="common">Barrel medic</name>
    <name type="synonym">Medicago tribuloides</name>
    <dbReference type="NCBI Taxonomy" id="3880"/>
    <lineage>
        <taxon>Eukaryota</taxon>
        <taxon>Viridiplantae</taxon>
        <taxon>Streptophyta</taxon>
        <taxon>Embryophyta</taxon>
        <taxon>Tracheophyta</taxon>
        <taxon>Spermatophyta</taxon>
        <taxon>Magnoliopsida</taxon>
        <taxon>eudicotyledons</taxon>
        <taxon>Gunneridae</taxon>
        <taxon>Pentapetalae</taxon>
        <taxon>rosids</taxon>
        <taxon>fabids</taxon>
        <taxon>Fabales</taxon>
        <taxon>Fabaceae</taxon>
        <taxon>Papilionoideae</taxon>
        <taxon>50 kb inversion clade</taxon>
        <taxon>NPAAA clade</taxon>
        <taxon>Hologalegina</taxon>
        <taxon>IRL clade</taxon>
        <taxon>Trifolieae</taxon>
        <taxon>Medicago</taxon>
    </lineage>
</organism>
<accession>A0A072VTZ5</accession>
<proteinExistence type="predicted"/>
<reference evidence="1 3" key="2">
    <citation type="journal article" date="2014" name="BMC Genomics">
        <title>An improved genome release (version Mt4.0) for the model legume Medicago truncatula.</title>
        <authorList>
            <person name="Tang H."/>
            <person name="Krishnakumar V."/>
            <person name="Bidwell S."/>
            <person name="Rosen B."/>
            <person name="Chan A."/>
            <person name="Zhou S."/>
            <person name="Gentzbittel L."/>
            <person name="Childs K.L."/>
            <person name="Yandell M."/>
            <person name="Gundlach H."/>
            <person name="Mayer K.F."/>
            <person name="Schwartz D.C."/>
            <person name="Town C.D."/>
        </authorList>
    </citation>
    <scope>GENOME REANNOTATION</scope>
    <source>
        <strain evidence="1">A17</strain>
        <strain evidence="2 3">cv. Jemalong A17</strain>
    </source>
</reference>